<protein>
    <submittedName>
        <fullName evidence="3">OmpA family protein</fullName>
    </submittedName>
</protein>
<dbReference type="InterPro" id="IPR050330">
    <property type="entry name" value="Bact_OuterMem_StrucFunc"/>
</dbReference>
<dbReference type="RefSeq" id="WP_218468481.1">
    <property type="nucleotide sequence ID" value="NZ_JADRCR010000012.1"/>
</dbReference>
<dbReference type="CDD" id="cd07185">
    <property type="entry name" value="OmpA_C-like"/>
    <property type="match status" value="1"/>
</dbReference>
<evidence type="ECO:0000256" key="1">
    <source>
        <dbReference type="PROSITE-ProRule" id="PRU00473"/>
    </source>
</evidence>
<proteinExistence type="predicted"/>
<keyword evidence="4" id="KW-1185">Reference proteome</keyword>
<dbReference type="PANTHER" id="PTHR30329:SF21">
    <property type="entry name" value="LIPOPROTEIN YIAD-RELATED"/>
    <property type="match status" value="1"/>
</dbReference>
<dbReference type="InterPro" id="IPR006665">
    <property type="entry name" value="OmpA-like"/>
</dbReference>
<evidence type="ECO:0000313" key="3">
    <source>
        <dbReference type="EMBL" id="MBK5145604.1"/>
    </source>
</evidence>
<evidence type="ECO:0000313" key="4">
    <source>
        <dbReference type="Proteomes" id="UP001296921"/>
    </source>
</evidence>
<feature type="domain" description="OmpA-like" evidence="2">
    <location>
        <begin position="187"/>
        <end position="314"/>
    </location>
</feature>
<accession>A0ABS1IV09</accession>
<evidence type="ECO:0000259" key="2">
    <source>
        <dbReference type="PROSITE" id="PS51123"/>
    </source>
</evidence>
<keyword evidence="1" id="KW-0472">Membrane</keyword>
<name>A0ABS1IV09_9GAMM</name>
<dbReference type="Pfam" id="PF00691">
    <property type="entry name" value="OmpA"/>
    <property type="match status" value="1"/>
</dbReference>
<dbReference type="PROSITE" id="PS51123">
    <property type="entry name" value="OMPA_2"/>
    <property type="match status" value="1"/>
</dbReference>
<organism evidence="3 4">
    <name type="scientific">Limnobaculum allomyrinae</name>
    <dbReference type="NCBI Taxonomy" id="2791986"/>
    <lineage>
        <taxon>Bacteria</taxon>
        <taxon>Pseudomonadati</taxon>
        <taxon>Pseudomonadota</taxon>
        <taxon>Gammaproteobacteria</taxon>
        <taxon>Enterobacterales</taxon>
        <taxon>Budviciaceae</taxon>
        <taxon>Limnobaculum</taxon>
    </lineage>
</organism>
<dbReference type="Proteomes" id="UP001296921">
    <property type="component" value="Unassembled WGS sequence"/>
</dbReference>
<dbReference type="PANTHER" id="PTHR30329">
    <property type="entry name" value="STATOR ELEMENT OF FLAGELLAR MOTOR COMPLEX"/>
    <property type="match status" value="1"/>
</dbReference>
<comment type="caution">
    <text evidence="3">The sequence shown here is derived from an EMBL/GenBank/DDBJ whole genome shotgun (WGS) entry which is preliminary data.</text>
</comment>
<sequence length="328" mass="35951">MFRENNRKISKLAKFVKVSVIGLSVLIAFNVMANNVIEVDSTETAIMPSMLAHTGGQYVPVSNVSEHLAQVVFYRALYSNDVEVGVSNVYVDQEFQGALRDGEFTVFCVEPGKHIIEAYMDDAPKYKGKYRPESHVEFTGGKTYFIETNRAPEAGIPVTVDRLQAENKLFGYKGGKTINRASAVRVCEYQEGAPLGNILFSFAGKNISDIEVGGGGIIKGMVENIIKLPANTQVNIVGHADPVGNQVFNQKLSVQRAETVKDILISYGVSPSMLFATGQGANNPTVDCTGLLANERNYCNRANRRVDIMFKSEVSFVGKREKTTLGLF</sequence>
<gene>
    <name evidence="3" type="ORF">I2494_18175</name>
</gene>
<dbReference type="EMBL" id="JADRCR010000012">
    <property type="protein sequence ID" value="MBK5145604.1"/>
    <property type="molecule type" value="Genomic_DNA"/>
</dbReference>
<reference evidence="3 4" key="1">
    <citation type="submission" date="2020-11" db="EMBL/GenBank/DDBJ databases">
        <title>Insectihabitans protaetiae gen. nov. sp. nov. and Insectihabitans allomyrinae sp. nov., isolated from larvae of Protaetia brevitarsis seulensis and Allomyrina dichotoma, respectively.</title>
        <authorList>
            <person name="Lee S.D."/>
            <person name="Byeon Y.-S."/>
            <person name="Kim S.-M."/>
            <person name="Yang H.L."/>
            <person name="Kim I.S."/>
        </authorList>
    </citation>
    <scope>NUCLEOTIDE SEQUENCE [LARGE SCALE GENOMIC DNA]</scope>
    <source>
        <strain evidence="3 4">BWR-B9</strain>
    </source>
</reference>